<evidence type="ECO:0000313" key="2">
    <source>
        <dbReference type="EMBL" id="SFQ73410.1"/>
    </source>
</evidence>
<name>A0A1I6AXI7_9BACI</name>
<dbReference type="Proteomes" id="UP000182762">
    <property type="component" value="Unassembled WGS sequence"/>
</dbReference>
<gene>
    <name evidence="2" type="ORF">SAMN02745910_03120</name>
</gene>
<evidence type="ECO:0000313" key="3">
    <source>
        <dbReference type="Proteomes" id="UP000182762"/>
    </source>
</evidence>
<keyword evidence="1" id="KW-0732">Signal</keyword>
<proteinExistence type="predicted"/>
<sequence>MKKMVVKIAASLFILSWTMVAPVVYETMSHHTLAAGDIKGKWENTQSGTMMELTPSGQLLRSGVKVGKYQIVNATELQLSTEAGVRTVKYELEGNTLKWGKHLEETFKRAQ</sequence>
<dbReference type="EMBL" id="FOXX01000007">
    <property type="protein sequence ID" value="SFQ73410.1"/>
    <property type="molecule type" value="Genomic_DNA"/>
</dbReference>
<protein>
    <recommendedName>
        <fullName evidence="4">Extracellular endo-alpha-(1-&gt;5)-L-arabinanase C-terminal domain-containing protein</fullName>
    </recommendedName>
</protein>
<keyword evidence="3" id="KW-1185">Reference proteome</keyword>
<dbReference type="GeneID" id="93711738"/>
<feature type="signal peptide" evidence="1">
    <location>
        <begin position="1"/>
        <end position="21"/>
    </location>
</feature>
<evidence type="ECO:0008006" key="4">
    <source>
        <dbReference type="Google" id="ProtNLM"/>
    </source>
</evidence>
<feature type="chain" id="PRO_5045158137" description="Extracellular endo-alpha-(1-&gt;5)-L-arabinanase C-terminal domain-containing protein" evidence="1">
    <location>
        <begin position="22"/>
        <end position="111"/>
    </location>
</feature>
<organism evidence="2 3">
    <name type="scientific">Priestia endophytica DSM 13796</name>
    <dbReference type="NCBI Taxonomy" id="1121089"/>
    <lineage>
        <taxon>Bacteria</taxon>
        <taxon>Bacillati</taxon>
        <taxon>Bacillota</taxon>
        <taxon>Bacilli</taxon>
        <taxon>Bacillales</taxon>
        <taxon>Bacillaceae</taxon>
        <taxon>Priestia</taxon>
    </lineage>
</organism>
<evidence type="ECO:0000256" key="1">
    <source>
        <dbReference type="SAM" id="SignalP"/>
    </source>
</evidence>
<comment type="caution">
    <text evidence="2">The sequence shown here is derived from an EMBL/GenBank/DDBJ whole genome shotgun (WGS) entry which is preliminary data.</text>
</comment>
<accession>A0A1I6AXI7</accession>
<reference evidence="2 3" key="1">
    <citation type="submission" date="2016-10" db="EMBL/GenBank/DDBJ databases">
        <authorList>
            <person name="Varghese N."/>
            <person name="Submissions S."/>
        </authorList>
    </citation>
    <scope>NUCLEOTIDE SEQUENCE [LARGE SCALE GENOMIC DNA]</scope>
    <source>
        <strain evidence="2 3">DSM 13796</strain>
    </source>
</reference>
<dbReference type="RefSeq" id="WP_061803379.1">
    <property type="nucleotide sequence ID" value="NZ_FOXX01000007.1"/>
</dbReference>